<feature type="compositionally biased region" description="Pro residues" evidence="1">
    <location>
        <begin position="229"/>
        <end position="243"/>
    </location>
</feature>
<dbReference type="RefSeq" id="WP_126030960.1">
    <property type="nucleotide sequence ID" value="NZ_QXGJ01000020.1"/>
</dbReference>
<feature type="transmembrane region" description="Helical" evidence="2">
    <location>
        <begin position="32"/>
        <end position="54"/>
    </location>
</feature>
<keyword evidence="2" id="KW-0472">Membrane</keyword>
<proteinExistence type="predicted"/>
<protein>
    <submittedName>
        <fullName evidence="3">Cell surface protein</fullName>
    </submittedName>
</protein>
<keyword evidence="2" id="KW-0812">Transmembrane</keyword>
<dbReference type="OrthoDB" id="3233349at2"/>
<feature type="transmembrane region" description="Helical" evidence="2">
    <location>
        <begin position="265"/>
        <end position="285"/>
    </location>
</feature>
<feature type="region of interest" description="Disordered" evidence="1">
    <location>
        <begin position="221"/>
        <end position="255"/>
    </location>
</feature>
<evidence type="ECO:0000313" key="4">
    <source>
        <dbReference type="Proteomes" id="UP000288607"/>
    </source>
</evidence>
<evidence type="ECO:0000256" key="1">
    <source>
        <dbReference type="SAM" id="MobiDB-lite"/>
    </source>
</evidence>
<organism evidence="3 4">
    <name type="scientific">Bifidobacterium callimiconis</name>
    <dbReference type="NCBI Taxonomy" id="2306973"/>
    <lineage>
        <taxon>Bacteria</taxon>
        <taxon>Bacillati</taxon>
        <taxon>Actinomycetota</taxon>
        <taxon>Actinomycetes</taxon>
        <taxon>Bifidobacteriales</taxon>
        <taxon>Bifidobacteriaceae</taxon>
        <taxon>Bifidobacterium</taxon>
    </lineage>
</organism>
<feature type="region of interest" description="Disordered" evidence="1">
    <location>
        <begin position="1"/>
        <end position="22"/>
    </location>
</feature>
<keyword evidence="2" id="KW-1133">Transmembrane helix</keyword>
<dbReference type="InterPro" id="IPR013783">
    <property type="entry name" value="Ig-like_fold"/>
</dbReference>
<dbReference type="AlphaFoldDB" id="A0A430F850"/>
<name>A0A430F850_9BIFI</name>
<gene>
    <name evidence="3" type="ORF">D2E23_2190</name>
</gene>
<accession>A0A430F850</accession>
<evidence type="ECO:0000313" key="3">
    <source>
        <dbReference type="EMBL" id="RSX48971.1"/>
    </source>
</evidence>
<evidence type="ECO:0000256" key="2">
    <source>
        <dbReference type="SAM" id="Phobius"/>
    </source>
</evidence>
<dbReference type="Gene3D" id="2.60.40.10">
    <property type="entry name" value="Immunoglobulins"/>
    <property type="match status" value="1"/>
</dbReference>
<reference evidence="3 4" key="1">
    <citation type="submission" date="2018-09" db="EMBL/GenBank/DDBJ databases">
        <title>Characterization of the phylogenetic diversity of five novel species belonging to the genus Bifidobacterium.</title>
        <authorList>
            <person name="Lugli G.A."/>
            <person name="Duranti S."/>
            <person name="Milani C."/>
        </authorList>
    </citation>
    <scope>NUCLEOTIDE SEQUENCE [LARGE SCALE GENOMIC DNA]</scope>
    <source>
        <strain evidence="3 4">2028B</strain>
    </source>
</reference>
<comment type="caution">
    <text evidence="3">The sequence shown here is derived from an EMBL/GenBank/DDBJ whole genome shotgun (WGS) entry which is preliminary data.</text>
</comment>
<keyword evidence="4" id="KW-1185">Reference proteome</keyword>
<dbReference type="Proteomes" id="UP000288607">
    <property type="component" value="Unassembled WGS sequence"/>
</dbReference>
<dbReference type="EMBL" id="QXGJ01000020">
    <property type="protein sequence ID" value="RSX48971.1"/>
    <property type="molecule type" value="Genomic_DNA"/>
</dbReference>
<sequence length="299" mass="30591">MADIHNASGQRSVRSDRRGDGLRSMTMEAGPFVRRVAAIAVAMAMTMMVCVWSLSPLGAQPVAAAERTGTLTISAAIAATDGGGAHVLAGDTYAVAHVADATLGDNGAINGFTTRDAFASLGRDWGTLSSSEYNDAAKELADYAAAHGLYDVTDHAVTGTDGRAVVRGLTPGLYLVSRTGVDDANAGYVCDAFLVAIPENSGDGSGDGDGAVNYNVVASPKFEQTTTPGPGPSEQPTPKPSPTPTSTTPAVSGGQSNIAKTGAAIMRYVQAAVILGGIALLFLFIRSRRNRANSDSGLR</sequence>
<dbReference type="GO" id="GO:0005975">
    <property type="term" value="P:carbohydrate metabolic process"/>
    <property type="evidence" value="ECO:0007669"/>
    <property type="project" value="UniProtKB-ARBA"/>
</dbReference>
<feature type="compositionally biased region" description="Low complexity" evidence="1">
    <location>
        <begin position="244"/>
        <end position="254"/>
    </location>
</feature>